<comment type="caution">
    <text evidence="5">The sequence shown here is derived from an EMBL/GenBank/DDBJ whole genome shotgun (WGS) entry which is preliminary data.</text>
</comment>
<dbReference type="OrthoDB" id="583109at2"/>
<dbReference type="Pfam" id="PF00069">
    <property type="entry name" value="Pkinase"/>
    <property type="match status" value="1"/>
</dbReference>
<dbReference type="GO" id="GO:0005737">
    <property type="term" value="C:cytoplasm"/>
    <property type="evidence" value="ECO:0007669"/>
    <property type="project" value="TreeGrafter"/>
</dbReference>
<keyword evidence="3" id="KW-1133">Transmembrane helix</keyword>
<dbReference type="GO" id="GO:0004674">
    <property type="term" value="F:protein serine/threonine kinase activity"/>
    <property type="evidence" value="ECO:0007669"/>
    <property type="project" value="UniProtKB-KW"/>
</dbReference>
<dbReference type="STRING" id="79883.GCA_001636495_00523"/>
<feature type="domain" description="Protein kinase" evidence="4">
    <location>
        <begin position="28"/>
        <end position="289"/>
    </location>
</feature>
<sequence length="348" mass="38859">MMNNTMKNPVGNLPQGTTIIGKWHKERYTIVRTLGYGATGYVYLTRSSKGLAALKISENSMSITSEVNVLRHFSKVQGFSLGPSLLDVDDWERPDLGGKQTFSFYVMEFLEGEALLSFVQKRGMEWAGILTLQLLTDLETLHREGWVFGDLKPDNLIVTSTPPKVRLVDVGGTTQHGRAIKEFTEFFDRGYWGLGSRKAEATYDLFAVAMIMIHICYPKQFQKNGEGGIKQLEEQIDKNAWLKRYKIVLMRALAGEYSSAHEMKSGMLSVMSQRKPSTSPRGTSQQPASHKAKQGPASRTSRVGGRAATSKPVNSVPQKATSKGWMETAVLLSVILFAYFFYLYGQVM</sequence>
<organism evidence="5 6">
    <name type="scientific">Sutcliffiella horikoshii</name>
    <dbReference type="NCBI Taxonomy" id="79883"/>
    <lineage>
        <taxon>Bacteria</taxon>
        <taxon>Bacillati</taxon>
        <taxon>Bacillota</taxon>
        <taxon>Bacilli</taxon>
        <taxon>Bacillales</taxon>
        <taxon>Bacillaceae</taxon>
        <taxon>Sutcliffiella</taxon>
    </lineage>
</organism>
<protein>
    <submittedName>
        <fullName evidence="5">Serine/threonine protein kinase</fullName>
    </submittedName>
</protein>
<dbReference type="Proteomes" id="UP000322524">
    <property type="component" value="Unassembled WGS sequence"/>
</dbReference>
<keyword evidence="3" id="KW-0812">Transmembrane</keyword>
<dbReference type="InterPro" id="IPR011009">
    <property type="entry name" value="Kinase-like_dom_sf"/>
</dbReference>
<evidence type="ECO:0000256" key="1">
    <source>
        <dbReference type="PROSITE-ProRule" id="PRU10141"/>
    </source>
</evidence>
<dbReference type="AlphaFoldDB" id="A0A5D4SE98"/>
<keyword evidence="5" id="KW-0418">Kinase</keyword>
<keyword evidence="5" id="KW-0723">Serine/threonine-protein kinase</keyword>
<keyword evidence="5" id="KW-0808">Transferase</keyword>
<accession>A0A5D4SE98</accession>
<dbReference type="PANTHER" id="PTHR44167:SF31">
    <property type="entry name" value="PROTEIN CBG02007"/>
    <property type="match status" value="1"/>
</dbReference>
<dbReference type="PANTHER" id="PTHR44167">
    <property type="entry name" value="OVARIAN-SPECIFIC SERINE/THREONINE-PROTEIN KINASE LOK-RELATED"/>
    <property type="match status" value="1"/>
</dbReference>
<dbReference type="Gene3D" id="3.30.200.20">
    <property type="entry name" value="Phosphorylase Kinase, domain 1"/>
    <property type="match status" value="1"/>
</dbReference>
<dbReference type="InterPro" id="IPR000719">
    <property type="entry name" value="Prot_kinase_dom"/>
</dbReference>
<keyword evidence="1" id="KW-0547">Nucleotide-binding</keyword>
<keyword evidence="3" id="KW-0472">Membrane</keyword>
<dbReference type="InterPro" id="IPR017441">
    <property type="entry name" value="Protein_kinase_ATP_BS"/>
</dbReference>
<feature type="region of interest" description="Disordered" evidence="2">
    <location>
        <begin position="268"/>
        <end position="319"/>
    </location>
</feature>
<dbReference type="RefSeq" id="WP_148990157.1">
    <property type="nucleotide sequence ID" value="NZ_VTEV01000014.1"/>
</dbReference>
<gene>
    <name evidence="5" type="ORF">FZC76_21500</name>
</gene>
<evidence type="ECO:0000256" key="2">
    <source>
        <dbReference type="SAM" id="MobiDB-lite"/>
    </source>
</evidence>
<feature type="compositionally biased region" description="Polar residues" evidence="2">
    <location>
        <begin position="270"/>
        <end position="288"/>
    </location>
</feature>
<dbReference type="SMART" id="SM00220">
    <property type="entry name" value="S_TKc"/>
    <property type="match status" value="1"/>
</dbReference>
<dbReference type="GO" id="GO:0005524">
    <property type="term" value="F:ATP binding"/>
    <property type="evidence" value="ECO:0007669"/>
    <property type="project" value="UniProtKB-UniRule"/>
</dbReference>
<evidence type="ECO:0000256" key="3">
    <source>
        <dbReference type="SAM" id="Phobius"/>
    </source>
</evidence>
<proteinExistence type="predicted"/>
<dbReference type="Gene3D" id="1.10.510.10">
    <property type="entry name" value="Transferase(Phosphotransferase) domain 1"/>
    <property type="match status" value="1"/>
</dbReference>
<evidence type="ECO:0000259" key="4">
    <source>
        <dbReference type="PROSITE" id="PS50011"/>
    </source>
</evidence>
<evidence type="ECO:0000313" key="6">
    <source>
        <dbReference type="Proteomes" id="UP000322524"/>
    </source>
</evidence>
<feature type="binding site" evidence="1">
    <location>
        <position position="55"/>
    </location>
    <ligand>
        <name>ATP</name>
        <dbReference type="ChEBI" id="CHEBI:30616"/>
    </ligand>
</feature>
<dbReference type="PROSITE" id="PS50011">
    <property type="entry name" value="PROTEIN_KINASE_DOM"/>
    <property type="match status" value="1"/>
</dbReference>
<reference evidence="5 6" key="1">
    <citation type="submission" date="2019-08" db="EMBL/GenBank/DDBJ databases">
        <title>Bacillus genomes from the desert of Cuatro Cienegas, Coahuila.</title>
        <authorList>
            <person name="Olmedo-Alvarez G."/>
        </authorList>
    </citation>
    <scope>NUCLEOTIDE SEQUENCE [LARGE SCALE GENOMIC DNA]</scope>
    <source>
        <strain evidence="5 6">CH28_1T</strain>
    </source>
</reference>
<keyword evidence="1" id="KW-0067">ATP-binding</keyword>
<dbReference type="PROSITE" id="PS00107">
    <property type="entry name" value="PROTEIN_KINASE_ATP"/>
    <property type="match status" value="1"/>
</dbReference>
<feature type="transmembrane region" description="Helical" evidence="3">
    <location>
        <begin position="324"/>
        <end position="344"/>
    </location>
</feature>
<dbReference type="EMBL" id="VTEV01000014">
    <property type="protein sequence ID" value="TYS61795.1"/>
    <property type="molecule type" value="Genomic_DNA"/>
</dbReference>
<dbReference type="SUPFAM" id="SSF56112">
    <property type="entry name" value="Protein kinase-like (PK-like)"/>
    <property type="match status" value="1"/>
</dbReference>
<evidence type="ECO:0000313" key="5">
    <source>
        <dbReference type="EMBL" id="TYS61795.1"/>
    </source>
</evidence>
<name>A0A5D4SE98_9BACI</name>